<evidence type="ECO:0000259" key="1">
    <source>
        <dbReference type="Pfam" id="PF20149"/>
    </source>
</evidence>
<dbReference type="InParanoid" id="A0A0C2Z6P9"/>
<proteinExistence type="predicted"/>
<dbReference type="AlphaFoldDB" id="A0A0C2Z6P9"/>
<dbReference type="Pfam" id="PF20149">
    <property type="entry name" value="DUF6532"/>
    <property type="match status" value="1"/>
</dbReference>
<feature type="domain" description="DUF6532" evidence="1">
    <location>
        <begin position="2"/>
        <end position="185"/>
    </location>
</feature>
<sequence length="218" mass="24448">MIVEEAVPTDEERDKKIARAISVAIQSVVGSSAVAQPPSLQKNTIGAMAAMHRAFKQYAFCHIHKEFGLRQESGSEGSEIQHQATRVRDLLTDFNFLQDPHHLETEFFSSSFFQNFMIDILFLTPMTLWSCVPPNDELDNVFGLGGAALAATLKDFIQGYYCELSDCSADKWRDNYLSILNLITNMWANPVRRDWLVTLQQSLMAQGHAGLPPSCTFV</sequence>
<evidence type="ECO:0000313" key="3">
    <source>
        <dbReference type="Proteomes" id="UP000053989"/>
    </source>
</evidence>
<gene>
    <name evidence="2" type="ORF">SCLCIDRAFT_28738</name>
</gene>
<evidence type="ECO:0000313" key="2">
    <source>
        <dbReference type="EMBL" id="KIM57663.1"/>
    </source>
</evidence>
<dbReference type="EMBL" id="KN822098">
    <property type="protein sequence ID" value="KIM57663.1"/>
    <property type="molecule type" value="Genomic_DNA"/>
</dbReference>
<name>A0A0C2Z6P9_9AGAM</name>
<organism evidence="2 3">
    <name type="scientific">Scleroderma citrinum Foug A</name>
    <dbReference type="NCBI Taxonomy" id="1036808"/>
    <lineage>
        <taxon>Eukaryota</taxon>
        <taxon>Fungi</taxon>
        <taxon>Dikarya</taxon>
        <taxon>Basidiomycota</taxon>
        <taxon>Agaricomycotina</taxon>
        <taxon>Agaricomycetes</taxon>
        <taxon>Agaricomycetidae</taxon>
        <taxon>Boletales</taxon>
        <taxon>Sclerodermatineae</taxon>
        <taxon>Sclerodermataceae</taxon>
        <taxon>Scleroderma</taxon>
    </lineage>
</organism>
<dbReference type="Proteomes" id="UP000053989">
    <property type="component" value="Unassembled WGS sequence"/>
</dbReference>
<reference evidence="2 3" key="1">
    <citation type="submission" date="2014-04" db="EMBL/GenBank/DDBJ databases">
        <authorList>
            <consortium name="DOE Joint Genome Institute"/>
            <person name="Kuo A."/>
            <person name="Kohler A."/>
            <person name="Nagy L.G."/>
            <person name="Floudas D."/>
            <person name="Copeland A."/>
            <person name="Barry K.W."/>
            <person name="Cichocki N."/>
            <person name="Veneault-Fourrey C."/>
            <person name="LaButti K."/>
            <person name="Lindquist E.A."/>
            <person name="Lipzen A."/>
            <person name="Lundell T."/>
            <person name="Morin E."/>
            <person name="Murat C."/>
            <person name="Sun H."/>
            <person name="Tunlid A."/>
            <person name="Henrissat B."/>
            <person name="Grigoriev I.V."/>
            <person name="Hibbett D.S."/>
            <person name="Martin F."/>
            <person name="Nordberg H.P."/>
            <person name="Cantor M.N."/>
            <person name="Hua S.X."/>
        </authorList>
    </citation>
    <scope>NUCLEOTIDE SEQUENCE [LARGE SCALE GENOMIC DNA]</scope>
    <source>
        <strain evidence="2 3">Foug A</strain>
    </source>
</reference>
<keyword evidence="3" id="KW-1185">Reference proteome</keyword>
<dbReference type="OrthoDB" id="2706022at2759"/>
<reference evidence="3" key="2">
    <citation type="submission" date="2015-01" db="EMBL/GenBank/DDBJ databases">
        <title>Evolutionary Origins and Diversification of the Mycorrhizal Mutualists.</title>
        <authorList>
            <consortium name="DOE Joint Genome Institute"/>
            <consortium name="Mycorrhizal Genomics Consortium"/>
            <person name="Kohler A."/>
            <person name="Kuo A."/>
            <person name="Nagy L.G."/>
            <person name="Floudas D."/>
            <person name="Copeland A."/>
            <person name="Barry K.W."/>
            <person name="Cichocki N."/>
            <person name="Veneault-Fourrey C."/>
            <person name="LaButti K."/>
            <person name="Lindquist E.A."/>
            <person name="Lipzen A."/>
            <person name="Lundell T."/>
            <person name="Morin E."/>
            <person name="Murat C."/>
            <person name="Riley R."/>
            <person name="Ohm R."/>
            <person name="Sun H."/>
            <person name="Tunlid A."/>
            <person name="Henrissat B."/>
            <person name="Grigoriev I.V."/>
            <person name="Hibbett D.S."/>
            <person name="Martin F."/>
        </authorList>
    </citation>
    <scope>NUCLEOTIDE SEQUENCE [LARGE SCALE GENOMIC DNA]</scope>
    <source>
        <strain evidence="3">Foug A</strain>
    </source>
</reference>
<protein>
    <recommendedName>
        <fullName evidence="1">DUF6532 domain-containing protein</fullName>
    </recommendedName>
</protein>
<dbReference type="InterPro" id="IPR045341">
    <property type="entry name" value="DUF6532"/>
</dbReference>
<dbReference type="HOGENOM" id="CLU_1267555_0_0_1"/>
<accession>A0A0C2Z6P9</accession>